<sequence length="400" mass="44679">MDLTFDADIVIVGGGICGLATALALHRKRIKSLVLERSESLRATGAAIIVQANGWRALDLIGIGSTLRESAIRILGGRFISLNETAPLEFSFGVSQEIRCLKRTDLIKAMADNLPIGTVRTNCQVLSIEIDPLTHYPQLMLSNGSILQAKVVIGCDGVNSIIASMFGLHRTKLLIFSTCVARGFTNYPNGHQYGSEFAVINKAQVQLGRLPISDKLVYWFVTRLRTPQDATNWKDPILIRQSLMESMKGFPEEVVDMIRNCKLSDLHLTELKYRAPWELVFNNLRDGTVTIAGDAMHAMGPFIAQGGSASIEDAIVIAKCLSQKMHNTKKKEINVRVAKEAFDEYVKERRRRLFWLSLHSFLIGKKLDTKSSIVRFIIHAIVSVFFTDPNWHTHYHCGNL</sequence>
<evidence type="ECO:0000313" key="6">
    <source>
        <dbReference type="Proteomes" id="UP000075243"/>
    </source>
</evidence>
<evidence type="ECO:0000256" key="3">
    <source>
        <dbReference type="ARBA" id="ARBA00024018"/>
    </source>
</evidence>
<evidence type="ECO:0000256" key="1">
    <source>
        <dbReference type="ARBA" id="ARBA00023002"/>
    </source>
</evidence>
<dbReference type="PRINTS" id="PR00420">
    <property type="entry name" value="RNGMNOXGNASE"/>
</dbReference>
<dbReference type="PANTHER" id="PTHR45934">
    <property type="entry name" value="FAD/NAD(P)-BINDING OXIDOREDUCTASE FAMILY PROTEIN"/>
    <property type="match status" value="1"/>
</dbReference>
<accession>A0A151TNX8</accession>
<dbReference type="InterPro" id="IPR036188">
    <property type="entry name" value="FAD/NAD-bd_sf"/>
</dbReference>
<comment type="similarity">
    <text evidence="3">Belongs to the 3-hydroxybenzoate 6-hydroxylase family.</text>
</comment>
<dbReference type="STRING" id="3821.A0A151TNX8"/>
<dbReference type="InterPro" id="IPR044560">
    <property type="entry name" value="MOase"/>
</dbReference>
<dbReference type="GO" id="GO:0004497">
    <property type="term" value="F:monooxygenase activity"/>
    <property type="evidence" value="ECO:0007669"/>
    <property type="project" value="UniProtKB-KW"/>
</dbReference>
<keyword evidence="6" id="KW-1185">Reference proteome</keyword>
<feature type="domain" description="FAD-binding" evidence="4">
    <location>
        <begin position="7"/>
        <end position="332"/>
    </location>
</feature>
<dbReference type="SUPFAM" id="SSF51905">
    <property type="entry name" value="FAD/NAD(P)-binding domain"/>
    <property type="match status" value="1"/>
</dbReference>
<keyword evidence="2" id="KW-0503">Monooxygenase</keyword>
<evidence type="ECO:0000259" key="4">
    <source>
        <dbReference type="Pfam" id="PF01494"/>
    </source>
</evidence>
<dbReference type="Pfam" id="PF01494">
    <property type="entry name" value="FAD_binding_3"/>
    <property type="match status" value="1"/>
</dbReference>
<dbReference type="InterPro" id="IPR002938">
    <property type="entry name" value="FAD-bd"/>
</dbReference>
<keyword evidence="1" id="KW-0560">Oxidoreductase</keyword>
<dbReference type="OMA" id="HSMTSFF"/>
<dbReference type="GO" id="GO:0071949">
    <property type="term" value="F:FAD binding"/>
    <property type="evidence" value="ECO:0007669"/>
    <property type="project" value="InterPro"/>
</dbReference>
<dbReference type="Proteomes" id="UP000075243">
    <property type="component" value="Chromosome 4"/>
</dbReference>
<dbReference type="Gene3D" id="3.50.50.60">
    <property type="entry name" value="FAD/NAD(P)-binding domain"/>
    <property type="match status" value="1"/>
</dbReference>
<proteinExistence type="inferred from homology"/>
<dbReference type="EMBL" id="CM003606">
    <property type="protein sequence ID" value="KYP68774.1"/>
    <property type="molecule type" value="Genomic_DNA"/>
</dbReference>
<dbReference type="AlphaFoldDB" id="A0A151TNX8"/>
<name>A0A151TNX8_CAJCA</name>
<reference evidence="5 6" key="1">
    <citation type="journal article" date="2012" name="Nat. Biotechnol.">
        <title>Draft genome sequence of pigeonpea (Cajanus cajan), an orphan legume crop of resource-poor farmers.</title>
        <authorList>
            <person name="Varshney R.K."/>
            <person name="Chen W."/>
            <person name="Li Y."/>
            <person name="Bharti A.K."/>
            <person name="Saxena R.K."/>
            <person name="Schlueter J.A."/>
            <person name="Donoghue M.T."/>
            <person name="Azam S."/>
            <person name="Fan G."/>
            <person name="Whaley A.M."/>
            <person name="Farmer A.D."/>
            <person name="Sheridan J."/>
            <person name="Iwata A."/>
            <person name="Tuteja R."/>
            <person name="Penmetsa R.V."/>
            <person name="Wu W."/>
            <person name="Upadhyaya H.D."/>
            <person name="Yang S.P."/>
            <person name="Shah T."/>
            <person name="Saxena K.B."/>
            <person name="Michael T."/>
            <person name="McCombie W.R."/>
            <person name="Yang B."/>
            <person name="Zhang G."/>
            <person name="Yang H."/>
            <person name="Wang J."/>
            <person name="Spillane C."/>
            <person name="Cook D.R."/>
            <person name="May G.D."/>
            <person name="Xu X."/>
            <person name="Jackson S.A."/>
        </authorList>
    </citation>
    <scope>NUCLEOTIDE SEQUENCE [LARGE SCALE GENOMIC DNA]</scope>
    <source>
        <strain evidence="6">cv. Asha</strain>
    </source>
</reference>
<protein>
    <submittedName>
        <fullName evidence="5">3-hydroxybenzoate 6-hydroxylase 1</fullName>
    </submittedName>
</protein>
<organism evidence="5 6">
    <name type="scientific">Cajanus cajan</name>
    <name type="common">Pigeon pea</name>
    <name type="synonym">Cajanus indicus</name>
    <dbReference type="NCBI Taxonomy" id="3821"/>
    <lineage>
        <taxon>Eukaryota</taxon>
        <taxon>Viridiplantae</taxon>
        <taxon>Streptophyta</taxon>
        <taxon>Embryophyta</taxon>
        <taxon>Tracheophyta</taxon>
        <taxon>Spermatophyta</taxon>
        <taxon>Magnoliopsida</taxon>
        <taxon>eudicotyledons</taxon>
        <taxon>Gunneridae</taxon>
        <taxon>Pentapetalae</taxon>
        <taxon>rosids</taxon>
        <taxon>fabids</taxon>
        <taxon>Fabales</taxon>
        <taxon>Fabaceae</taxon>
        <taxon>Papilionoideae</taxon>
        <taxon>50 kb inversion clade</taxon>
        <taxon>NPAAA clade</taxon>
        <taxon>indigoferoid/millettioid clade</taxon>
        <taxon>Phaseoleae</taxon>
        <taxon>Cajanus</taxon>
    </lineage>
</organism>
<evidence type="ECO:0000313" key="5">
    <source>
        <dbReference type="EMBL" id="KYP68774.1"/>
    </source>
</evidence>
<evidence type="ECO:0000256" key="2">
    <source>
        <dbReference type="ARBA" id="ARBA00023033"/>
    </source>
</evidence>
<dbReference type="Gramene" id="C.cajan_21772.t">
    <property type="protein sequence ID" value="C.cajan_21772.t"/>
    <property type="gene ID" value="C.cajan_21772"/>
</dbReference>
<dbReference type="PANTHER" id="PTHR45934:SF7">
    <property type="entry name" value="FAD_NAD(P)-BINDING OXIDOREDUCTASE FAMILY PROTEIN"/>
    <property type="match status" value="1"/>
</dbReference>
<gene>
    <name evidence="5" type="ORF">KK1_022415</name>
</gene>